<keyword evidence="4 9" id="KW-0812">Transmembrane</keyword>
<keyword evidence="8 9" id="KW-0472">Membrane</keyword>
<dbReference type="Proteomes" id="UP000270296">
    <property type="component" value="Unassembled WGS sequence"/>
</dbReference>
<keyword evidence="3" id="KW-0808">Transferase</keyword>
<evidence type="ECO:0000256" key="1">
    <source>
        <dbReference type="ARBA" id="ARBA00004141"/>
    </source>
</evidence>
<keyword evidence="5" id="KW-0746">Sphingolipid metabolism</keyword>
<dbReference type="PANTHER" id="PTHR21290">
    <property type="entry name" value="SPHINGOMYELIN SYNTHETASE"/>
    <property type="match status" value="1"/>
</dbReference>
<dbReference type="GO" id="GO:0033188">
    <property type="term" value="F:sphingomyelin synthase activity"/>
    <property type="evidence" value="ECO:0007669"/>
    <property type="project" value="TreeGrafter"/>
</dbReference>
<feature type="transmembrane region" description="Helical" evidence="9">
    <location>
        <begin position="121"/>
        <end position="139"/>
    </location>
</feature>
<dbReference type="GO" id="GO:0000139">
    <property type="term" value="C:Golgi membrane"/>
    <property type="evidence" value="ECO:0007669"/>
    <property type="project" value="TreeGrafter"/>
</dbReference>
<keyword evidence="6 9" id="KW-1133">Transmembrane helix</keyword>
<dbReference type="OrthoDB" id="422827at2759"/>
<name>A0A183IG75_9BILA</name>
<feature type="transmembrane region" description="Helical" evidence="9">
    <location>
        <begin position="238"/>
        <end position="260"/>
    </location>
</feature>
<dbReference type="GO" id="GO:0005886">
    <property type="term" value="C:plasma membrane"/>
    <property type="evidence" value="ECO:0007669"/>
    <property type="project" value="TreeGrafter"/>
</dbReference>
<dbReference type="PANTHER" id="PTHR21290:SF27">
    <property type="entry name" value="PHOSPHATIDYLCHOLINE:CERAMIDE CHOLINEPHOSPHOTRANSFERASE 1"/>
    <property type="match status" value="1"/>
</dbReference>
<feature type="transmembrane region" description="Helical" evidence="9">
    <location>
        <begin position="73"/>
        <end position="94"/>
    </location>
</feature>
<reference evidence="13" key="1">
    <citation type="submission" date="2016-06" db="UniProtKB">
        <authorList>
            <consortium name="WormBaseParasite"/>
        </authorList>
    </citation>
    <scope>IDENTIFICATION</scope>
</reference>
<keyword evidence="12" id="KW-1185">Reference proteome</keyword>
<evidence type="ECO:0000256" key="3">
    <source>
        <dbReference type="ARBA" id="ARBA00022679"/>
    </source>
</evidence>
<dbReference type="GO" id="GO:0047493">
    <property type="term" value="F:ceramide cholinephosphotransferase activity"/>
    <property type="evidence" value="ECO:0007669"/>
    <property type="project" value="TreeGrafter"/>
</dbReference>
<evidence type="ECO:0000313" key="13">
    <source>
        <dbReference type="WBParaSite" id="SBAD_0000274901-mRNA-1"/>
    </source>
</evidence>
<dbReference type="InterPro" id="IPR025749">
    <property type="entry name" value="Sphingomyelin_synth-like_dom"/>
</dbReference>
<dbReference type="AlphaFoldDB" id="A0A183IG75"/>
<dbReference type="WBParaSite" id="SBAD_0000274901-mRNA-1">
    <property type="protein sequence ID" value="SBAD_0000274901-mRNA-1"/>
    <property type="gene ID" value="SBAD_0000274901"/>
</dbReference>
<evidence type="ECO:0000256" key="6">
    <source>
        <dbReference type="ARBA" id="ARBA00022989"/>
    </source>
</evidence>
<evidence type="ECO:0000313" key="11">
    <source>
        <dbReference type="EMBL" id="VDO98329.1"/>
    </source>
</evidence>
<organism evidence="13">
    <name type="scientific">Soboliphyme baturini</name>
    <dbReference type="NCBI Taxonomy" id="241478"/>
    <lineage>
        <taxon>Eukaryota</taxon>
        <taxon>Metazoa</taxon>
        <taxon>Ecdysozoa</taxon>
        <taxon>Nematoda</taxon>
        <taxon>Enoplea</taxon>
        <taxon>Dorylaimia</taxon>
        <taxon>Dioctophymatida</taxon>
        <taxon>Dioctophymatoidea</taxon>
        <taxon>Soboliphymatidae</taxon>
        <taxon>Soboliphyme</taxon>
    </lineage>
</organism>
<dbReference type="Pfam" id="PF14360">
    <property type="entry name" value="PAP2_C"/>
    <property type="match status" value="1"/>
</dbReference>
<dbReference type="GO" id="GO:0005789">
    <property type="term" value="C:endoplasmic reticulum membrane"/>
    <property type="evidence" value="ECO:0007669"/>
    <property type="project" value="TreeGrafter"/>
</dbReference>
<protein>
    <submittedName>
        <fullName evidence="13">PAP2_C domain-containing protein</fullName>
    </submittedName>
</protein>
<dbReference type="EMBL" id="UZAM01007322">
    <property type="protein sequence ID" value="VDO98329.1"/>
    <property type="molecule type" value="Genomic_DNA"/>
</dbReference>
<evidence type="ECO:0000256" key="5">
    <source>
        <dbReference type="ARBA" id="ARBA00022919"/>
    </source>
</evidence>
<feature type="transmembrane region" description="Helical" evidence="9">
    <location>
        <begin position="151"/>
        <end position="173"/>
    </location>
</feature>
<evidence type="ECO:0000256" key="7">
    <source>
        <dbReference type="ARBA" id="ARBA00023098"/>
    </source>
</evidence>
<comment type="subcellular location">
    <subcellularLocation>
        <location evidence="1">Membrane</location>
        <topology evidence="1">Multi-pass membrane protein</topology>
    </subcellularLocation>
</comment>
<evidence type="ECO:0000256" key="2">
    <source>
        <dbReference type="ARBA" id="ARBA00005441"/>
    </source>
</evidence>
<accession>A0A183IG75</accession>
<dbReference type="InterPro" id="IPR045221">
    <property type="entry name" value="Sphingomyelin_synth-like"/>
</dbReference>
<gene>
    <name evidence="11" type="ORF">SBAD_LOCUS2619</name>
</gene>
<evidence type="ECO:0000259" key="10">
    <source>
        <dbReference type="Pfam" id="PF14360"/>
    </source>
</evidence>
<feature type="transmembrane region" description="Helical" evidence="9">
    <location>
        <begin position="216"/>
        <end position="232"/>
    </location>
</feature>
<evidence type="ECO:0000256" key="8">
    <source>
        <dbReference type="ARBA" id="ARBA00023136"/>
    </source>
</evidence>
<comment type="similarity">
    <text evidence="2">Belongs to the sphingomyelin synthase family.</text>
</comment>
<evidence type="ECO:0000313" key="12">
    <source>
        <dbReference type="Proteomes" id="UP000270296"/>
    </source>
</evidence>
<reference evidence="11 12" key="2">
    <citation type="submission" date="2018-11" db="EMBL/GenBank/DDBJ databases">
        <authorList>
            <consortium name="Pathogen Informatics"/>
        </authorList>
    </citation>
    <scope>NUCLEOTIDE SEQUENCE [LARGE SCALE GENOMIC DNA]</scope>
</reference>
<keyword evidence="7" id="KW-0443">Lipid metabolism</keyword>
<feature type="transmembrane region" description="Helical" evidence="9">
    <location>
        <begin position="185"/>
        <end position="204"/>
    </location>
</feature>
<evidence type="ECO:0000256" key="9">
    <source>
        <dbReference type="SAM" id="Phobius"/>
    </source>
</evidence>
<dbReference type="GO" id="GO:0006686">
    <property type="term" value="P:sphingomyelin biosynthetic process"/>
    <property type="evidence" value="ECO:0007669"/>
    <property type="project" value="TreeGrafter"/>
</dbReference>
<evidence type="ECO:0000256" key="4">
    <source>
        <dbReference type="ARBA" id="ARBA00022692"/>
    </source>
</evidence>
<feature type="domain" description="Sphingomyelin synthase-like" evidence="10">
    <location>
        <begin position="213"/>
        <end position="285"/>
    </location>
</feature>
<proteinExistence type="inferred from homology"/>
<dbReference type="GO" id="GO:0046513">
    <property type="term" value="P:ceramide biosynthetic process"/>
    <property type="evidence" value="ECO:0007669"/>
    <property type="project" value="TreeGrafter"/>
</dbReference>
<sequence length="346" mass="40211">MRLLNGCNTYTLVPMRVVEIGQNNCDEVPYGDDGGKRVNTDNVSQSQLSNELLDIDDGISVEEKRFQKEPVKLVIAFLMLVLSAVINLLALAWIHDRVPASSPLPDLFFRIFPHFPRALDFSEYFILFNSLAMFFLCFIHKYRWMVLRRVFFISSLLYLGRSVCLLVTQVPVADTTYVCSPKLNVTTIAVVFSRASHLFFGVGLNISGRYTLCGDYIYSGHTVVLILAYLVVKEYSPTRFWIFHWITWLVSLAGIFCLLISHGHYSVDVVIAYFITTRTFWLYHTLADSVCFKEYPQHNRFSRAWWFMLFQYMESNAGCPIPKIIEWPLSWKRCKKILNLPTRYMY</sequence>